<dbReference type="AlphaFoldDB" id="A0A364VA97"/>
<reference evidence="4 5" key="1">
    <citation type="journal article" date="2018" name="Syst. Appl. Microbiol.">
        <title>Corynebacterium heidelbergense sp. nov., isolated from the preen glands of Egyptian geese (Alopochen aegyptiacus).</title>
        <authorList>
            <person name="Braun M.S."/>
            <person name="Wang E."/>
            <person name="Zimmermann S."/>
            <person name="Wink M."/>
        </authorList>
    </citation>
    <scope>NUCLEOTIDE SEQUENCE [LARGE SCALE GENOMIC DNA]</scope>
    <source>
        <strain evidence="4 5">DSM 104638</strain>
    </source>
</reference>
<dbReference type="SUPFAM" id="SSF46689">
    <property type="entry name" value="Homeodomain-like"/>
    <property type="match status" value="1"/>
</dbReference>
<dbReference type="EMBL" id="PHQP01000062">
    <property type="protein sequence ID" value="RAV33565.1"/>
    <property type="molecule type" value="Genomic_DNA"/>
</dbReference>
<gene>
    <name evidence="4" type="ORF">CWC39_07750</name>
</gene>
<evidence type="ECO:0000256" key="2">
    <source>
        <dbReference type="PROSITE-ProRule" id="PRU00335"/>
    </source>
</evidence>
<keyword evidence="1 2" id="KW-0238">DNA-binding</keyword>
<dbReference type="PROSITE" id="PS50977">
    <property type="entry name" value="HTH_TETR_2"/>
    <property type="match status" value="1"/>
</dbReference>
<evidence type="ECO:0000313" key="5">
    <source>
        <dbReference type="Proteomes" id="UP000251047"/>
    </source>
</evidence>
<dbReference type="Proteomes" id="UP000251047">
    <property type="component" value="Unassembled WGS sequence"/>
</dbReference>
<dbReference type="GO" id="GO:0000976">
    <property type="term" value="F:transcription cis-regulatory region binding"/>
    <property type="evidence" value="ECO:0007669"/>
    <property type="project" value="TreeGrafter"/>
</dbReference>
<dbReference type="OrthoDB" id="5816932at2"/>
<dbReference type="InterPro" id="IPR036271">
    <property type="entry name" value="Tet_transcr_reg_TetR-rel_C_sf"/>
</dbReference>
<evidence type="ECO:0000256" key="1">
    <source>
        <dbReference type="ARBA" id="ARBA00023125"/>
    </source>
</evidence>
<dbReference type="InterPro" id="IPR009057">
    <property type="entry name" value="Homeodomain-like_sf"/>
</dbReference>
<evidence type="ECO:0000313" key="4">
    <source>
        <dbReference type="EMBL" id="RAV33565.1"/>
    </source>
</evidence>
<feature type="DNA-binding region" description="H-T-H motif" evidence="2">
    <location>
        <begin position="33"/>
        <end position="52"/>
    </location>
</feature>
<proteinExistence type="predicted"/>
<protein>
    <submittedName>
        <fullName evidence="4">TetR family transcriptional regulator</fullName>
    </submittedName>
</protein>
<accession>A0A364VA97</accession>
<feature type="domain" description="HTH tetR-type" evidence="3">
    <location>
        <begin position="10"/>
        <end position="70"/>
    </location>
</feature>
<organism evidence="4 5">
    <name type="scientific">Corynebacterium heidelbergense</name>
    <dbReference type="NCBI Taxonomy" id="2055947"/>
    <lineage>
        <taxon>Bacteria</taxon>
        <taxon>Bacillati</taxon>
        <taxon>Actinomycetota</taxon>
        <taxon>Actinomycetes</taxon>
        <taxon>Mycobacteriales</taxon>
        <taxon>Corynebacteriaceae</taxon>
        <taxon>Corynebacterium</taxon>
    </lineage>
</organism>
<dbReference type="SUPFAM" id="SSF48498">
    <property type="entry name" value="Tetracyclin repressor-like, C-terminal domain"/>
    <property type="match status" value="1"/>
</dbReference>
<dbReference type="InterPro" id="IPR001647">
    <property type="entry name" value="HTH_TetR"/>
</dbReference>
<evidence type="ECO:0000259" key="3">
    <source>
        <dbReference type="PROSITE" id="PS50977"/>
    </source>
</evidence>
<dbReference type="PANTHER" id="PTHR30055">
    <property type="entry name" value="HTH-TYPE TRANSCRIPTIONAL REGULATOR RUTR"/>
    <property type="match status" value="1"/>
</dbReference>
<sequence>MPRMSEENLASVRAEILRGARECFITYGYKDATVARLEASIGKSRGAIFHHFRNKDTLFLEVAHDDMARMTQAAREHGMIGMIRMVLHSPERAGWWAMRMEILRRVRTDPCFRAKWELDQLALQEVVTDRLRENAARGRIRGDVDVVSMYHLLDLVLEGVMAKLPAAAGTEDMQRALQLVELAMRQEPQL</sequence>
<comment type="caution">
    <text evidence="4">The sequence shown here is derived from an EMBL/GenBank/DDBJ whole genome shotgun (WGS) entry which is preliminary data.</text>
</comment>
<name>A0A364VA97_9CORY</name>
<dbReference type="GO" id="GO:0003700">
    <property type="term" value="F:DNA-binding transcription factor activity"/>
    <property type="evidence" value="ECO:0007669"/>
    <property type="project" value="TreeGrafter"/>
</dbReference>
<dbReference type="Gene3D" id="1.10.357.10">
    <property type="entry name" value="Tetracycline Repressor, domain 2"/>
    <property type="match status" value="1"/>
</dbReference>
<dbReference type="PANTHER" id="PTHR30055:SF229">
    <property type="entry name" value="HTH-TYPE TRANSCRIPTIONAL REPRESSOR RV1474C"/>
    <property type="match status" value="1"/>
</dbReference>
<dbReference type="Pfam" id="PF00440">
    <property type="entry name" value="TetR_N"/>
    <property type="match status" value="1"/>
</dbReference>
<dbReference type="PRINTS" id="PR00455">
    <property type="entry name" value="HTHTETR"/>
</dbReference>
<dbReference type="InterPro" id="IPR050109">
    <property type="entry name" value="HTH-type_TetR-like_transc_reg"/>
</dbReference>